<dbReference type="Proteomes" id="UP000775877">
    <property type="component" value="Unassembled WGS sequence"/>
</dbReference>
<evidence type="ECO:0000256" key="3">
    <source>
        <dbReference type="ARBA" id="ARBA00022741"/>
    </source>
</evidence>
<evidence type="ECO:0000256" key="14">
    <source>
        <dbReference type="ARBA" id="ARBA00048988"/>
    </source>
</evidence>
<gene>
    <name evidence="19" type="ORF">KC678_00580</name>
</gene>
<dbReference type="InterPro" id="IPR011604">
    <property type="entry name" value="PDDEXK-like_dom_sf"/>
</dbReference>
<dbReference type="PANTHER" id="PTHR11070">
    <property type="entry name" value="UVRD / RECB / PCRA DNA HELICASE FAMILY MEMBER"/>
    <property type="match status" value="1"/>
</dbReference>
<dbReference type="Gene3D" id="1.10.10.160">
    <property type="match status" value="1"/>
</dbReference>
<evidence type="ECO:0000256" key="9">
    <source>
        <dbReference type="ARBA" id="ARBA00023125"/>
    </source>
</evidence>
<dbReference type="PROSITE" id="PS51217">
    <property type="entry name" value="UVRD_HELICASE_CTER"/>
    <property type="match status" value="1"/>
</dbReference>
<keyword evidence="16" id="KW-0175">Coiled coil</keyword>
<dbReference type="InterPro" id="IPR038726">
    <property type="entry name" value="PDDEXK_AddAB-type"/>
</dbReference>
<accession>A0A955I8B6</accession>
<organism evidence="19 20">
    <name type="scientific">Candidatus Dojkabacteria bacterium</name>
    <dbReference type="NCBI Taxonomy" id="2099670"/>
    <lineage>
        <taxon>Bacteria</taxon>
        <taxon>Candidatus Dojkabacteria</taxon>
    </lineage>
</organism>
<evidence type="ECO:0000256" key="15">
    <source>
        <dbReference type="PROSITE-ProRule" id="PRU00560"/>
    </source>
</evidence>
<keyword evidence="3 15" id="KW-0547">Nucleotide-binding</keyword>
<dbReference type="CDD" id="cd17932">
    <property type="entry name" value="DEXQc_UvrD"/>
    <property type="match status" value="1"/>
</dbReference>
<evidence type="ECO:0000313" key="19">
    <source>
        <dbReference type="EMBL" id="MCA9380745.1"/>
    </source>
</evidence>
<dbReference type="InterPro" id="IPR027417">
    <property type="entry name" value="P-loop_NTPase"/>
</dbReference>
<evidence type="ECO:0000256" key="13">
    <source>
        <dbReference type="ARBA" id="ARBA00034808"/>
    </source>
</evidence>
<feature type="domain" description="UvrD-like helicase C-terminal" evidence="18">
    <location>
        <begin position="326"/>
        <end position="612"/>
    </location>
</feature>
<keyword evidence="7" id="KW-0269">Exonuclease</keyword>
<feature type="coiled-coil region" evidence="16">
    <location>
        <begin position="340"/>
        <end position="390"/>
    </location>
</feature>
<dbReference type="InterPro" id="IPR013986">
    <property type="entry name" value="DExx_box_DNA_helicase_dom_sf"/>
</dbReference>
<evidence type="ECO:0000259" key="18">
    <source>
        <dbReference type="PROSITE" id="PS51217"/>
    </source>
</evidence>
<dbReference type="InterPro" id="IPR014017">
    <property type="entry name" value="DNA_helicase_UvrD-like_C"/>
</dbReference>
<evidence type="ECO:0000259" key="17">
    <source>
        <dbReference type="PROSITE" id="PS51198"/>
    </source>
</evidence>
<dbReference type="AlphaFoldDB" id="A0A955I8B6"/>
<dbReference type="GO" id="GO:0043138">
    <property type="term" value="F:3'-5' DNA helicase activity"/>
    <property type="evidence" value="ECO:0007669"/>
    <property type="project" value="UniProtKB-EC"/>
</dbReference>
<dbReference type="GO" id="GO:0005524">
    <property type="term" value="F:ATP binding"/>
    <property type="evidence" value="ECO:0007669"/>
    <property type="project" value="UniProtKB-UniRule"/>
</dbReference>
<comment type="catalytic activity">
    <reaction evidence="12">
        <text>Couples ATP hydrolysis with the unwinding of duplex DNA by translocating in the 3'-5' direction.</text>
        <dbReference type="EC" id="5.6.2.4"/>
    </reaction>
</comment>
<evidence type="ECO:0000256" key="10">
    <source>
        <dbReference type="ARBA" id="ARBA00023204"/>
    </source>
</evidence>
<dbReference type="PROSITE" id="PS51198">
    <property type="entry name" value="UVRD_HELICASE_ATP_BIND"/>
    <property type="match status" value="1"/>
</dbReference>
<keyword evidence="6 15" id="KW-0347">Helicase</keyword>
<protein>
    <recommendedName>
        <fullName evidence="13">DNA 3'-5' helicase</fullName>
        <ecNumber evidence="13">5.6.2.4</ecNumber>
    </recommendedName>
</protein>
<keyword evidence="8 15" id="KW-0067">ATP-binding</keyword>
<dbReference type="Gene3D" id="3.40.50.300">
    <property type="entry name" value="P-loop containing nucleotide triphosphate hydrolases"/>
    <property type="match status" value="2"/>
</dbReference>
<keyword evidence="11" id="KW-0413">Isomerase</keyword>
<proteinExistence type="inferred from homology"/>
<evidence type="ECO:0000256" key="5">
    <source>
        <dbReference type="ARBA" id="ARBA00022801"/>
    </source>
</evidence>
<evidence type="ECO:0000256" key="1">
    <source>
        <dbReference type="ARBA" id="ARBA00009922"/>
    </source>
</evidence>
<name>A0A955I8B6_9BACT</name>
<dbReference type="InterPro" id="IPR011335">
    <property type="entry name" value="Restrct_endonuc-II-like"/>
</dbReference>
<reference evidence="19" key="1">
    <citation type="submission" date="2020-04" db="EMBL/GenBank/DDBJ databases">
        <authorList>
            <person name="Zhang T."/>
        </authorList>
    </citation>
    <scope>NUCLEOTIDE SEQUENCE</scope>
    <source>
        <strain evidence="19">HKST-UBA13</strain>
    </source>
</reference>
<dbReference type="Pfam" id="PF00580">
    <property type="entry name" value="UvrD-helicase"/>
    <property type="match status" value="1"/>
</dbReference>
<reference evidence="19" key="2">
    <citation type="journal article" date="2021" name="Microbiome">
        <title>Successional dynamics and alternative stable states in a saline activated sludge microbial community over 9 years.</title>
        <authorList>
            <person name="Wang Y."/>
            <person name="Ye J."/>
            <person name="Ju F."/>
            <person name="Liu L."/>
            <person name="Boyd J.A."/>
            <person name="Deng Y."/>
            <person name="Parks D.H."/>
            <person name="Jiang X."/>
            <person name="Yin X."/>
            <person name="Woodcroft B.J."/>
            <person name="Tyson G.W."/>
            <person name="Hugenholtz P."/>
            <person name="Polz M.F."/>
            <person name="Zhang T."/>
        </authorList>
    </citation>
    <scope>NUCLEOTIDE SEQUENCE</scope>
    <source>
        <strain evidence="19">HKST-UBA13</strain>
    </source>
</reference>
<dbReference type="GO" id="GO:0000725">
    <property type="term" value="P:recombinational repair"/>
    <property type="evidence" value="ECO:0007669"/>
    <property type="project" value="TreeGrafter"/>
</dbReference>
<dbReference type="SUPFAM" id="SSF52980">
    <property type="entry name" value="Restriction endonuclease-like"/>
    <property type="match status" value="1"/>
</dbReference>
<evidence type="ECO:0000256" key="11">
    <source>
        <dbReference type="ARBA" id="ARBA00023235"/>
    </source>
</evidence>
<dbReference type="Pfam" id="PF13361">
    <property type="entry name" value="UvrD_C"/>
    <property type="match status" value="1"/>
</dbReference>
<keyword evidence="9" id="KW-0238">DNA-binding</keyword>
<dbReference type="InterPro" id="IPR014016">
    <property type="entry name" value="UvrD-like_ATP-bd"/>
</dbReference>
<keyword evidence="5 15" id="KW-0378">Hydrolase</keyword>
<feature type="binding site" evidence="15">
    <location>
        <begin position="30"/>
        <end position="37"/>
    </location>
    <ligand>
        <name>ATP</name>
        <dbReference type="ChEBI" id="CHEBI:30616"/>
    </ligand>
</feature>
<dbReference type="Pfam" id="PF12705">
    <property type="entry name" value="PDDEXK_1"/>
    <property type="match status" value="1"/>
</dbReference>
<evidence type="ECO:0000256" key="7">
    <source>
        <dbReference type="ARBA" id="ARBA00022839"/>
    </source>
</evidence>
<dbReference type="GO" id="GO:0004527">
    <property type="term" value="F:exonuclease activity"/>
    <property type="evidence" value="ECO:0007669"/>
    <property type="project" value="UniProtKB-KW"/>
</dbReference>
<evidence type="ECO:0000256" key="12">
    <source>
        <dbReference type="ARBA" id="ARBA00034617"/>
    </source>
</evidence>
<feature type="domain" description="UvrD-like helicase ATP-binding" evidence="17">
    <location>
        <begin position="9"/>
        <end position="325"/>
    </location>
</feature>
<evidence type="ECO:0000256" key="2">
    <source>
        <dbReference type="ARBA" id="ARBA00022722"/>
    </source>
</evidence>
<keyword evidence="4" id="KW-0227">DNA damage</keyword>
<keyword evidence="10" id="KW-0234">DNA repair</keyword>
<evidence type="ECO:0000256" key="8">
    <source>
        <dbReference type="ARBA" id="ARBA00022840"/>
    </source>
</evidence>
<comment type="caution">
    <text evidence="19">The sequence shown here is derived from an EMBL/GenBank/DDBJ whole genome shotgun (WGS) entry which is preliminary data.</text>
</comment>
<dbReference type="EMBL" id="JAGQLJ010000010">
    <property type="protein sequence ID" value="MCA9380745.1"/>
    <property type="molecule type" value="Genomic_DNA"/>
</dbReference>
<dbReference type="SUPFAM" id="SSF52540">
    <property type="entry name" value="P-loop containing nucleoside triphosphate hydrolases"/>
    <property type="match status" value="1"/>
</dbReference>
<comment type="similarity">
    <text evidence="1">Belongs to the helicase family. UvrD subfamily.</text>
</comment>
<evidence type="ECO:0000256" key="16">
    <source>
        <dbReference type="SAM" id="Coils"/>
    </source>
</evidence>
<evidence type="ECO:0000313" key="20">
    <source>
        <dbReference type="Proteomes" id="UP000775877"/>
    </source>
</evidence>
<dbReference type="Gene3D" id="1.10.486.10">
    <property type="entry name" value="PCRA, domain 4"/>
    <property type="match status" value="1"/>
</dbReference>
<sequence length="1010" mass="117508">MTTFEQQYKNLNTEQKKAVDTIYGPVMVLAGPGTGKTQILALRIANILNKTDSLPENILCLTFTEAGAKAMRERLKSFIESDAYKVGIFTFHGFANTVIQEFPEYFAFSKDLNQLDDVTRLKVIRESIEETGELDKLRPFYNKFAKERDIISAIQTLKQEGLNPEELRVKSEKLKVEHEENPKLNKKGEPTVDWKNRLQKLETINELVKVYKTYQNKLLENGFYDYEDMILFVGDKLKEEEKLRSYYQEKYQFIHVDEYQDTNGGQNEILHQLTKDIEKPDVFVVGDDDQAIYRFQGANLENILSFNVEYSDVTTIPITTNYRSTQNILDLAGSVIKNNVQRLSNRIESLEKVLKAHFSDNSDKAELHELETIEDEYIFISKEIEKLIAQGNNPKDIAIIYRKNAHGLEINKVLNQHDITTNHASSNNILNSETILQLINIFKIISLFEKNINADLYRTMLYPYFGIPVVDVYELVQDCRKEGISLIEKILSFEEKEEEQKGIENFSSQLKMWHKESVSKTLSELFLSIINDSGLLDYVSKNHEVDTEFNDLLALISFHEFIKSVERVNRKITLEEFLKDIELMSENNYVVTSSKIENENGVNLLTAHSSKGLEFKYVFIIHATENNWGSTRKMPSLLVPEIYNEYYDAEEDAASRLEDERRLFFVAMTRAKEKLYFTKAKTEINDGSVSNLSTSQFVEELDQNNLEFYKPEDHDIKDSDLLTLLKKPEIESYSIEEEKFLRERIKNFALSATALNDYIESPILFKERHLIRIPQAKQKNAVMGTAVHEAMEFLNRALIKDSDLSKIKFESLDNVYRATLKREFEGDEEYEATLEEGSSILKKYFDYYIATNKYEIPVEAEYNFGFHNVMLQLAEGDEIKLSGKIDKVEMIDKDSNSVRIVDYKTSKPHSENHIKGNTKQSDGRYWRQLVFYKILCEADQNFRPKDKFNSLKYACDEVQIDYLKDEKGKFVKRTFSVTDEDVSKLKEVIKDVMEHIRNLEFPEENIIKIR</sequence>
<dbReference type="PANTHER" id="PTHR11070:SF2">
    <property type="entry name" value="ATP-DEPENDENT DNA HELICASE SRS2"/>
    <property type="match status" value="1"/>
</dbReference>
<dbReference type="InterPro" id="IPR000212">
    <property type="entry name" value="DNA_helicase_UvrD/REP"/>
</dbReference>
<dbReference type="Gene3D" id="3.90.320.10">
    <property type="match status" value="1"/>
</dbReference>
<dbReference type="GO" id="GO:0003677">
    <property type="term" value="F:DNA binding"/>
    <property type="evidence" value="ECO:0007669"/>
    <property type="project" value="UniProtKB-KW"/>
</dbReference>
<evidence type="ECO:0000256" key="6">
    <source>
        <dbReference type="ARBA" id="ARBA00022806"/>
    </source>
</evidence>
<dbReference type="EC" id="5.6.2.4" evidence="13"/>
<comment type="catalytic activity">
    <reaction evidence="14">
        <text>ATP + H2O = ADP + phosphate + H(+)</text>
        <dbReference type="Rhea" id="RHEA:13065"/>
        <dbReference type="ChEBI" id="CHEBI:15377"/>
        <dbReference type="ChEBI" id="CHEBI:15378"/>
        <dbReference type="ChEBI" id="CHEBI:30616"/>
        <dbReference type="ChEBI" id="CHEBI:43474"/>
        <dbReference type="ChEBI" id="CHEBI:456216"/>
        <dbReference type="EC" id="5.6.2.4"/>
    </reaction>
</comment>
<evidence type="ECO:0000256" key="4">
    <source>
        <dbReference type="ARBA" id="ARBA00022763"/>
    </source>
</evidence>
<keyword evidence="2" id="KW-0540">Nuclease</keyword>